<proteinExistence type="inferred from homology"/>
<dbReference type="Gene3D" id="1.10.10.10">
    <property type="entry name" value="Winged helix-like DNA-binding domain superfamily/Winged helix DNA-binding domain"/>
    <property type="match status" value="1"/>
</dbReference>
<dbReference type="PANTHER" id="PTHR30126">
    <property type="entry name" value="HTH-TYPE TRANSCRIPTIONAL REGULATOR"/>
    <property type="match status" value="1"/>
</dbReference>
<dbReference type="RefSeq" id="WP_135544608.1">
    <property type="nucleotide sequence ID" value="NZ_SPQQ01000001.1"/>
</dbReference>
<evidence type="ECO:0000256" key="2">
    <source>
        <dbReference type="ARBA" id="ARBA00023015"/>
    </source>
</evidence>
<dbReference type="InterPro" id="IPR005119">
    <property type="entry name" value="LysR_subst-bd"/>
</dbReference>
<dbReference type="PROSITE" id="PS50931">
    <property type="entry name" value="HTH_LYSR"/>
    <property type="match status" value="1"/>
</dbReference>
<evidence type="ECO:0000313" key="7">
    <source>
        <dbReference type="Proteomes" id="UP000298460"/>
    </source>
</evidence>
<accession>A0A4Z0RBQ5</accession>
<dbReference type="GO" id="GO:0000976">
    <property type="term" value="F:transcription cis-regulatory region binding"/>
    <property type="evidence" value="ECO:0007669"/>
    <property type="project" value="TreeGrafter"/>
</dbReference>
<dbReference type="PANTHER" id="PTHR30126:SF40">
    <property type="entry name" value="HTH-TYPE TRANSCRIPTIONAL REGULATOR GLTR"/>
    <property type="match status" value="1"/>
</dbReference>
<dbReference type="SUPFAM" id="SSF46785">
    <property type="entry name" value="Winged helix' DNA-binding domain"/>
    <property type="match status" value="1"/>
</dbReference>
<dbReference type="Proteomes" id="UP000298460">
    <property type="component" value="Unassembled WGS sequence"/>
</dbReference>
<evidence type="ECO:0000256" key="1">
    <source>
        <dbReference type="ARBA" id="ARBA00009437"/>
    </source>
</evidence>
<name>A0A4Z0RBQ5_9FIRM</name>
<dbReference type="InterPro" id="IPR000847">
    <property type="entry name" value="LysR_HTH_N"/>
</dbReference>
<dbReference type="CDD" id="cd08420">
    <property type="entry name" value="PBP2_CysL_like"/>
    <property type="match status" value="1"/>
</dbReference>
<organism evidence="6 7">
    <name type="scientific">Desulfosporosinus fructosivorans</name>
    <dbReference type="NCBI Taxonomy" id="2018669"/>
    <lineage>
        <taxon>Bacteria</taxon>
        <taxon>Bacillati</taxon>
        <taxon>Bacillota</taxon>
        <taxon>Clostridia</taxon>
        <taxon>Eubacteriales</taxon>
        <taxon>Desulfitobacteriaceae</taxon>
        <taxon>Desulfosporosinus</taxon>
    </lineage>
</organism>
<dbReference type="InterPro" id="IPR036390">
    <property type="entry name" value="WH_DNA-bd_sf"/>
</dbReference>
<keyword evidence="7" id="KW-1185">Reference proteome</keyword>
<keyword evidence="4" id="KW-0804">Transcription</keyword>
<evidence type="ECO:0000313" key="6">
    <source>
        <dbReference type="EMBL" id="TGE39669.1"/>
    </source>
</evidence>
<dbReference type="OrthoDB" id="9785745at2"/>
<dbReference type="PRINTS" id="PR00039">
    <property type="entry name" value="HTHLYSR"/>
</dbReference>
<keyword evidence="2" id="KW-0805">Transcription regulation</keyword>
<comment type="caution">
    <text evidence="6">The sequence shown here is derived from an EMBL/GenBank/DDBJ whole genome shotgun (WGS) entry which is preliminary data.</text>
</comment>
<comment type="similarity">
    <text evidence="1">Belongs to the LysR transcriptional regulatory family.</text>
</comment>
<dbReference type="InterPro" id="IPR036388">
    <property type="entry name" value="WH-like_DNA-bd_sf"/>
</dbReference>
<dbReference type="Pfam" id="PF00126">
    <property type="entry name" value="HTH_1"/>
    <property type="match status" value="1"/>
</dbReference>
<dbReference type="AlphaFoldDB" id="A0A4Z0RBQ5"/>
<evidence type="ECO:0000256" key="4">
    <source>
        <dbReference type="ARBA" id="ARBA00023163"/>
    </source>
</evidence>
<dbReference type="GO" id="GO:0003700">
    <property type="term" value="F:DNA-binding transcription factor activity"/>
    <property type="evidence" value="ECO:0007669"/>
    <property type="project" value="InterPro"/>
</dbReference>
<dbReference type="SUPFAM" id="SSF53850">
    <property type="entry name" value="Periplasmic binding protein-like II"/>
    <property type="match status" value="1"/>
</dbReference>
<evidence type="ECO:0000259" key="5">
    <source>
        <dbReference type="PROSITE" id="PS50931"/>
    </source>
</evidence>
<dbReference type="FunFam" id="1.10.10.10:FF:000001">
    <property type="entry name" value="LysR family transcriptional regulator"/>
    <property type="match status" value="1"/>
</dbReference>
<protein>
    <submittedName>
        <fullName evidence="6">LysR family transcriptional regulator</fullName>
    </submittedName>
</protein>
<feature type="domain" description="HTH lysR-type" evidence="5">
    <location>
        <begin position="2"/>
        <end position="59"/>
    </location>
</feature>
<reference evidence="6 7" key="1">
    <citation type="submission" date="2019-03" db="EMBL/GenBank/DDBJ databases">
        <title>Draft Genome Sequence of Desulfosporosinus fructosivorans Strain 63.6F, Isolated from Marine Sediment in the Baltic Sea.</title>
        <authorList>
            <person name="Hausmann B."/>
            <person name="Vandieken V."/>
            <person name="Pjevac P."/>
            <person name="Schreck K."/>
            <person name="Herbold C.W."/>
            <person name="Loy A."/>
        </authorList>
    </citation>
    <scope>NUCLEOTIDE SEQUENCE [LARGE SCALE GENOMIC DNA]</scope>
    <source>
        <strain evidence="6 7">63.6F</strain>
    </source>
</reference>
<sequence length="303" mass="33754">MINANHLMVFNSVANNLSFSRAAEELYTSQSSVSMQMKKLEEYLAVSLFEQLGKNIVLTEAGTTLFLYSQKIFSLIDEGVHAIEELKGCHKGRLLLGASTTPGVYLLPKILGKFKSVYPGILPKLEIANSQKIVEMVNTNRLDIGIVGEEIICPPELYVEPWLKDELFLVVSDKHPWVNRASVQVKDLENEQFIFRECGSSTRSIIENILANHGLKVSIVLELNNTEAVKQAVSANLGVSIVSGFSVISNSGIVCIPIEELGFYRMFNIIYHKNKIFSPATKSFVAFLKCEIGAENLIDTFFR</sequence>
<dbReference type="EMBL" id="SPQQ01000001">
    <property type="protein sequence ID" value="TGE39669.1"/>
    <property type="molecule type" value="Genomic_DNA"/>
</dbReference>
<evidence type="ECO:0000256" key="3">
    <source>
        <dbReference type="ARBA" id="ARBA00023125"/>
    </source>
</evidence>
<gene>
    <name evidence="6" type="ORF">E4K67_01320</name>
</gene>
<dbReference type="Gene3D" id="3.40.190.290">
    <property type="match status" value="1"/>
</dbReference>
<keyword evidence="3" id="KW-0238">DNA-binding</keyword>
<dbReference type="Pfam" id="PF03466">
    <property type="entry name" value="LysR_substrate"/>
    <property type="match status" value="1"/>
</dbReference>